<proteinExistence type="predicted"/>
<protein>
    <submittedName>
        <fullName evidence="1">Uncharacterized protein</fullName>
    </submittedName>
</protein>
<gene>
    <name evidence="1" type="ORF">BXY80_2713</name>
</gene>
<comment type="caution">
    <text evidence="1">The sequence shown here is derived from an EMBL/GenBank/DDBJ whole genome shotgun (WGS) entry which is preliminary data.</text>
</comment>
<dbReference type="EMBL" id="RAQJ01000008">
    <property type="protein sequence ID" value="RKE90246.1"/>
    <property type="molecule type" value="Genomic_DNA"/>
</dbReference>
<dbReference type="OrthoDB" id="1439281at2"/>
<dbReference type="PROSITE" id="PS51257">
    <property type="entry name" value="PROKAR_LIPOPROTEIN"/>
    <property type="match status" value="1"/>
</dbReference>
<keyword evidence="2" id="KW-1185">Reference proteome</keyword>
<evidence type="ECO:0000313" key="1">
    <source>
        <dbReference type="EMBL" id="RKE90246.1"/>
    </source>
</evidence>
<evidence type="ECO:0000313" key="2">
    <source>
        <dbReference type="Proteomes" id="UP000284892"/>
    </source>
</evidence>
<sequence>MKKVLQLIFLVIGLTSCEAQEVNGIWMSYQNYVIDTNSMYTSGNEGVLIDFDNQTIGTINSDSIVKIKIDMKKSRLFMTTDTLNVDFKVYRKDSIGIDFGQNMMHVFRPLNLNHKLNTEKKLIKDFLIKNKFEKINGEIDIEFSDKFFFRDVMFEKPIKKNALINKSWDDEGYWLVKEIKQNFFLIFTLDQTTDQNIYQILSLDECKMELLQLQEAEFGNAKITELKTCL</sequence>
<dbReference type="AlphaFoldDB" id="A0A420DEU7"/>
<dbReference type="RefSeq" id="WP_120202784.1">
    <property type="nucleotide sequence ID" value="NZ_RAQJ01000008.1"/>
</dbReference>
<organism evidence="1 2">
    <name type="scientific">Ichthyenterobacterium magnum</name>
    <dbReference type="NCBI Taxonomy" id="1230530"/>
    <lineage>
        <taxon>Bacteria</taxon>
        <taxon>Pseudomonadati</taxon>
        <taxon>Bacteroidota</taxon>
        <taxon>Flavobacteriia</taxon>
        <taxon>Flavobacteriales</taxon>
        <taxon>Flavobacteriaceae</taxon>
        <taxon>Ichthyenterobacterium</taxon>
    </lineage>
</organism>
<accession>A0A420DEU7</accession>
<dbReference type="Proteomes" id="UP000284892">
    <property type="component" value="Unassembled WGS sequence"/>
</dbReference>
<name>A0A420DEU7_9FLAO</name>
<reference evidence="1 2" key="1">
    <citation type="submission" date="2018-09" db="EMBL/GenBank/DDBJ databases">
        <title>Genomic Encyclopedia of Archaeal and Bacterial Type Strains, Phase II (KMG-II): from individual species to whole genera.</title>
        <authorList>
            <person name="Goeker M."/>
        </authorList>
    </citation>
    <scope>NUCLEOTIDE SEQUENCE [LARGE SCALE GENOMIC DNA]</scope>
    <source>
        <strain evidence="1 2">DSM 26283</strain>
    </source>
</reference>